<dbReference type="EMBL" id="BRXS01000002">
    <property type="protein sequence ID" value="GLC24606.1"/>
    <property type="molecule type" value="Genomic_DNA"/>
</dbReference>
<dbReference type="InterPro" id="IPR003812">
    <property type="entry name" value="Fido"/>
</dbReference>
<dbReference type="InterPro" id="IPR036597">
    <property type="entry name" value="Fido-like_dom_sf"/>
</dbReference>
<comment type="caution">
    <text evidence="2">The sequence shown here is derived from an EMBL/GenBank/DDBJ whole genome shotgun (WGS) entry which is preliminary data.</text>
</comment>
<accession>A0AA37Q973</accession>
<dbReference type="PANTHER" id="PTHR39426">
    <property type="entry name" value="HOMOLOGY TO DEATH-ON-CURING PROTEIN OF PHAGE P1"/>
    <property type="match status" value="1"/>
</dbReference>
<organism evidence="2 3">
    <name type="scientific">Roseisolibacter agri</name>
    <dbReference type="NCBI Taxonomy" id="2014610"/>
    <lineage>
        <taxon>Bacteria</taxon>
        <taxon>Pseudomonadati</taxon>
        <taxon>Gemmatimonadota</taxon>
        <taxon>Gemmatimonadia</taxon>
        <taxon>Gemmatimonadales</taxon>
        <taxon>Gemmatimonadaceae</taxon>
        <taxon>Roseisolibacter</taxon>
    </lineage>
</organism>
<feature type="domain" description="Fido" evidence="1">
    <location>
        <begin position="6"/>
        <end position="124"/>
    </location>
</feature>
<sequence length="131" mass="13922">MSRRYLSLAEVLELHRLVVAQAGGAEGLRDLGGLESAVAQPRATFGGADLYPTLAAKAAALGHALALNHAFVDGNKRVAHAALETFLVLNGHELVASVDEAEHTMLALASGDLSREQLIAWVERHVRPLAR</sequence>
<dbReference type="PROSITE" id="PS51459">
    <property type="entry name" value="FIDO"/>
    <property type="match status" value="1"/>
</dbReference>
<dbReference type="Pfam" id="PF02661">
    <property type="entry name" value="Fic"/>
    <property type="match status" value="1"/>
</dbReference>
<dbReference type="PANTHER" id="PTHR39426:SF1">
    <property type="entry name" value="HOMOLOGY TO DEATH-ON-CURING PROTEIN OF PHAGE P1"/>
    <property type="match status" value="1"/>
</dbReference>
<dbReference type="GO" id="GO:0016301">
    <property type="term" value="F:kinase activity"/>
    <property type="evidence" value="ECO:0007669"/>
    <property type="project" value="InterPro"/>
</dbReference>
<dbReference type="AlphaFoldDB" id="A0AA37Q973"/>
<keyword evidence="3" id="KW-1185">Reference proteome</keyword>
<protein>
    <submittedName>
        <fullName evidence="2">Death-on-curing protein</fullName>
    </submittedName>
</protein>
<evidence type="ECO:0000259" key="1">
    <source>
        <dbReference type="PROSITE" id="PS51459"/>
    </source>
</evidence>
<dbReference type="PIRSF" id="PIRSF018297">
    <property type="entry name" value="Doc"/>
    <property type="match status" value="1"/>
</dbReference>
<dbReference type="InterPro" id="IPR006440">
    <property type="entry name" value="Doc"/>
</dbReference>
<dbReference type="Gene3D" id="1.20.120.1870">
    <property type="entry name" value="Fic/DOC protein, Fido domain"/>
    <property type="match status" value="1"/>
</dbReference>
<name>A0AA37Q973_9BACT</name>
<dbReference type="SUPFAM" id="SSF140931">
    <property type="entry name" value="Fic-like"/>
    <property type="match status" value="1"/>
</dbReference>
<proteinExistence type="predicted"/>
<dbReference type="Proteomes" id="UP001161325">
    <property type="component" value="Unassembled WGS sequence"/>
</dbReference>
<dbReference type="NCBIfam" id="TIGR01550">
    <property type="entry name" value="DOC_P1"/>
    <property type="match status" value="1"/>
</dbReference>
<evidence type="ECO:0000313" key="2">
    <source>
        <dbReference type="EMBL" id="GLC24606.1"/>
    </source>
</evidence>
<dbReference type="InterPro" id="IPR053737">
    <property type="entry name" value="Type_II_TA_Toxin"/>
</dbReference>
<evidence type="ECO:0000313" key="3">
    <source>
        <dbReference type="Proteomes" id="UP001161325"/>
    </source>
</evidence>
<dbReference type="RefSeq" id="WP_284349052.1">
    <property type="nucleotide sequence ID" value="NZ_BRXS01000002.1"/>
</dbReference>
<gene>
    <name evidence="2" type="ORF">rosag_11190</name>
</gene>
<reference evidence="2" key="1">
    <citation type="submission" date="2022-08" db="EMBL/GenBank/DDBJ databases">
        <title>Draft genome sequencing of Roseisolibacter agri AW1220.</title>
        <authorList>
            <person name="Tobiishi Y."/>
            <person name="Tonouchi A."/>
        </authorList>
    </citation>
    <scope>NUCLEOTIDE SEQUENCE</scope>
    <source>
        <strain evidence="2">AW1220</strain>
    </source>
</reference>